<feature type="region of interest" description="Disordered" evidence="1">
    <location>
        <begin position="1"/>
        <end position="98"/>
    </location>
</feature>
<dbReference type="GO" id="GO:0016874">
    <property type="term" value="F:ligase activity"/>
    <property type="evidence" value="ECO:0007669"/>
    <property type="project" value="UniProtKB-KW"/>
</dbReference>
<keyword evidence="2" id="KW-0436">Ligase</keyword>
<evidence type="ECO:0000313" key="2">
    <source>
        <dbReference type="EMBL" id="GER55661.1"/>
    </source>
</evidence>
<keyword evidence="3" id="KW-1185">Reference proteome</keyword>
<proteinExistence type="predicted"/>
<organism evidence="2 3">
    <name type="scientific">Striga asiatica</name>
    <name type="common">Asiatic witchweed</name>
    <name type="synonym">Buchnera asiatica</name>
    <dbReference type="NCBI Taxonomy" id="4170"/>
    <lineage>
        <taxon>Eukaryota</taxon>
        <taxon>Viridiplantae</taxon>
        <taxon>Streptophyta</taxon>
        <taxon>Embryophyta</taxon>
        <taxon>Tracheophyta</taxon>
        <taxon>Spermatophyta</taxon>
        <taxon>Magnoliopsida</taxon>
        <taxon>eudicotyledons</taxon>
        <taxon>Gunneridae</taxon>
        <taxon>Pentapetalae</taxon>
        <taxon>asterids</taxon>
        <taxon>lamiids</taxon>
        <taxon>Lamiales</taxon>
        <taxon>Orobanchaceae</taxon>
        <taxon>Buchnereae</taxon>
        <taxon>Striga</taxon>
    </lineage>
</organism>
<comment type="caution">
    <text evidence="2">The sequence shown here is derived from an EMBL/GenBank/DDBJ whole genome shotgun (WGS) entry which is preliminary data.</text>
</comment>
<evidence type="ECO:0000256" key="1">
    <source>
        <dbReference type="SAM" id="MobiDB-lite"/>
    </source>
</evidence>
<dbReference type="AlphaFoldDB" id="A0A5A7RF14"/>
<dbReference type="Proteomes" id="UP000325081">
    <property type="component" value="Unassembled WGS sequence"/>
</dbReference>
<sequence>MAGSRRSRPLSEDGAKQTSVVESSKSLDNGRGLQTVAARRESRPEVAGGLASSDVGPVARNSDDPRLALNGGLTVVGENDERGRHFSSKNRNGSDMLGEEFRSMKKGVIFQRGPRHIHIMGQGINFGTKMITFSLS</sequence>
<accession>A0A5A7RF14</accession>
<protein>
    <submittedName>
        <fullName evidence="2">Succinyl-CoA ligase [ADP-forming] subunit beta</fullName>
    </submittedName>
</protein>
<gene>
    <name evidence="2" type="ORF">STAS_33345</name>
</gene>
<dbReference type="EMBL" id="BKCP01012070">
    <property type="protein sequence ID" value="GER55661.1"/>
    <property type="molecule type" value="Genomic_DNA"/>
</dbReference>
<reference evidence="3" key="1">
    <citation type="journal article" date="2019" name="Curr. Biol.">
        <title>Genome Sequence of Striga asiatica Provides Insight into the Evolution of Plant Parasitism.</title>
        <authorList>
            <person name="Yoshida S."/>
            <person name="Kim S."/>
            <person name="Wafula E.K."/>
            <person name="Tanskanen J."/>
            <person name="Kim Y.M."/>
            <person name="Honaas L."/>
            <person name="Yang Z."/>
            <person name="Spallek T."/>
            <person name="Conn C.E."/>
            <person name="Ichihashi Y."/>
            <person name="Cheong K."/>
            <person name="Cui S."/>
            <person name="Der J.P."/>
            <person name="Gundlach H."/>
            <person name="Jiao Y."/>
            <person name="Hori C."/>
            <person name="Ishida J.K."/>
            <person name="Kasahara H."/>
            <person name="Kiba T."/>
            <person name="Kim M.S."/>
            <person name="Koo N."/>
            <person name="Laohavisit A."/>
            <person name="Lee Y.H."/>
            <person name="Lumba S."/>
            <person name="McCourt P."/>
            <person name="Mortimer J.C."/>
            <person name="Mutuku J.M."/>
            <person name="Nomura T."/>
            <person name="Sasaki-Sekimoto Y."/>
            <person name="Seto Y."/>
            <person name="Wang Y."/>
            <person name="Wakatake T."/>
            <person name="Sakakibara H."/>
            <person name="Demura T."/>
            <person name="Yamaguchi S."/>
            <person name="Yoneyama K."/>
            <person name="Manabe R.I."/>
            <person name="Nelson D.C."/>
            <person name="Schulman A.H."/>
            <person name="Timko M.P."/>
            <person name="dePamphilis C.W."/>
            <person name="Choi D."/>
            <person name="Shirasu K."/>
        </authorList>
    </citation>
    <scope>NUCLEOTIDE SEQUENCE [LARGE SCALE GENOMIC DNA]</scope>
    <source>
        <strain evidence="3">cv. UVA1</strain>
    </source>
</reference>
<evidence type="ECO:0000313" key="3">
    <source>
        <dbReference type="Proteomes" id="UP000325081"/>
    </source>
</evidence>
<feature type="compositionally biased region" description="Polar residues" evidence="1">
    <location>
        <begin position="16"/>
        <end position="27"/>
    </location>
</feature>
<name>A0A5A7RF14_STRAF</name>